<dbReference type="Proteomes" id="UP000093523">
    <property type="component" value="Unassembled WGS sequence"/>
</dbReference>
<dbReference type="PANTHER" id="PTHR30093:SF7">
    <property type="entry name" value="MSHA MAJOR PILIN SUBUNIT MSHA"/>
    <property type="match status" value="1"/>
</dbReference>
<dbReference type="AlphaFoldDB" id="A0A1B9NU85"/>
<dbReference type="STRING" id="688.A6E04_18365"/>
<dbReference type="SUPFAM" id="SSF54523">
    <property type="entry name" value="Pili subunits"/>
    <property type="match status" value="1"/>
</dbReference>
<feature type="transmembrane region" description="Helical" evidence="1">
    <location>
        <begin position="12"/>
        <end position="31"/>
    </location>
</feature>
<dbReference type="Gene3D" id="3.30.700.10">
    <property type="entry name" value="Glycoprotein, Type 4 Pilin"/>
    <property type="match status" value="1"/>
</dbReference>
<dbReference type="RefSeq" id="WP_012550677.1">
    <property type="nucleotide sequence ID" value="NZ_CAWMPN010000029.1"/>
</dbReference>
<comment type="caution">
    <text evidence="2">The sequence shown here is derived from an EMBL/GenBank/DDBJ whole genome shotgun (WGS) entry which is preliminary data.</text>
</comment>
<evidence type="ECO:0000313" key="2">
    <source>
        <dbReference type="EMBL" id="OCH17591.1"/>
    </source>
</evidence>
<dbReference type="PANTHER" id="PTHR30093">
    <property type="entry name" value="GENERAL SECRETION PATHWAY PROTEIN G"/>
    <property type="match status" value="1"/>
</dbReference>
<name>A0A1B9NU85_ALILO</name>
<evidence type="ECO:0000313" key="3">
    <source>
        <dbReference type="Proteomes" id="UP000093523"/>
    </source>
</evidence>
<keyword evidence="1" id="KW-0812">Transmembrane</keyword>
<keyword evidence="1" id="KW-1133">Transmembrane helix</keyword>
<evidence type="ECO:0000256" key="1">
    <source>
        <dbReference type="SAM" id="Phobius"/>
    </source>
</evidence>
<dbReference type="OrthoDB" id="6197717at2"/>
<dbReference type="NCBIfam" id="TIGR02532">
    <property type="entry name" value="IV_pilin_GFxxxE"/>
    <property type="match status" value="1"/>
</dbReference>
<gene>
    <name evidence="2" type="ORF">A6E04_18365</name>
</gene>
<dbReference type="EMBL" id="MAJU01000029">
    <property type="protein sequence ID" value="OCH17591.1"/>
    <property type="molecule type" value="Genomic_DNA"/>
</dbReference>
<organism evidence="2 3">
    <name type="scientific">Aliivibrio logei</name>
    <name type="common">Vibrio logei</name>
    <dbReference type="NCBI Taxonomy" id="688"/>
    <lineage>
        <taxon>Bacteria</taxon>
        <taxon>Pseudomonadati</taxon>
        <taxon>Pseudomonadota</taxon>
        <taxon>Gammaproteobacteria</taxon>
        <taxon>Vibrionales</taxon>
        <taxon>Vibrionaceae</taxon>
        <taxon>Aliivibrio</taxon>
    </lineage>
</organism>
<sequence length="186" mass="20248">MKNNQGFTLIELIVVIVILGILAVTAAPKFLNLQDDAHESRANGVFSAFTAAVNMYHGAWVLQGEPSVSSGVGVIFSDETIYPSKEGFPLKTEQNSPGQITGEGCGQLWNALLNQDLTIEKYAGDGFVSTSADIQYWYGSPISGKPQACMYYYTSDITNKSQQGYQLNYFPSTGETITKSYNKGTK</sequence>
<dbReference type="InterPro" id="IPR012902">
    <property type="entry name" value="N_methyl_site"/>
</dbReference>
<dbReference type="PROSITE" id="PS00409">
    <property type="entry name" value="PROKAR_NTER_METHYL"/>
    <property type="match status" value="1"/>
</dbReference>
<proteinExistence type="predicted"/>
<dbReference type="InterPro" id="IPR045584">
    <property type="entry name" value="Pilin-like"/>
</dbReference>
<reference evidence="2 3" key="1">
    <citation type="submission" date="2016-06" db="EMBL/GenBank/DDBJ databases">
        <authorList>
            <person name="Kjaerup R.B."/>
            <person name="Dalgaard T.S."/>
            <person name="Juul-Madsen H.R."/>
        </authorList>
    </citation>
    <scope>NUCLEOTIDE SEQUENCE [LARGE SCALE GENOMIC DNA]</scope>
    <source>
        <strain evidence="2 3">1S159</strain>
    </source>
</reference>
<dbReference type="Pfam" id="PF07963">
    <property type="entry name" value="N_methyl"/>
    <property type="match status" value="1"/>
</dbReference>
<protein>
    <submittedName>
        <fullName evidence="2">MSHA biogenesis protein MshA</fullName>
    </submittedName>
</protein>
<accession>A0A1B9NU85</accession>
<keyword evidence="1" id="KW-0472">Membrane</keyword>